<feature type="non-terminal residue" evidence="1">
    <location>
        <position position="1"/>
    </location>
</feature>
<dbReference type="Pfam" id="PF02945">
    <property type="entry name" value="Endonuclease_7"/>
    <property type="match status" value="1"/>
</dbReference>
<dbReference type="EMBL" id="LAZR01052684">
    <property type="protein sequence ID" value="KKK82421.1"/>
    <property type="molecule type" value="Genomic_DNA"/>
</dbReference>
<evidence type="ECO:0008006" key="2">
    <source>
        <dbReference type="Google" id="ProtNLM"/>
    </source>
</evidence>
<dbReference type="Gene3D" id="3.40.1800.10">
    <property type="entry name" value="His-Me finger endonucleases"/>
    <property type="match status" value="1"/>
</dbReference>
<reference evidence="1" key="1">
    <citation type="journal article" date="2015" name="Nature">
        <title>Complex archaea that bridge the gap between prokaryotes and eukaryotes.</title>
        <authorList>
            <person name="Spang A."/>
            <person name="Saw J.H."/>
            <person name="Jorgensen S.L."/>
            <person name="Zaremba-Niedzwiedzka K."/>
            <person name="Martijn J."/>
            <person name="Lind A.E."/>
            <person name="van Eijk R."/>
            <person name="Schleper C."/>
            <person name="Guy L."/>
            <person name="Ettema T.J."/>
        </authorList>
    </citation>
    <scope>NUCLEOTIDE SEQUENCE</scope>
</reference>
<sequence>YNKMDKEQNGRCLICGREFKDIYRNLKHNHIYYTPRIDHDHKTGKVRGVLCHHCNIALGSFNENPLILVRAIKYLKENKMLNPD</sequence>
<dbReference type="SUPFAM" id="SSF54060">
    <property type="entry name" value="His-Me finger endonucleases"/>
    <property type="match status" value="1"/>
</dbReference>
<dbReference type="InterPro" id="IPR038563">
    <property type="entry name" value="Endonuclease_7_sf"/>
</dbReference>
<gene>
    <name evidence="1" type="ORF">LCGC14_2803580</name>
</gene>
<comment type="caution">
    <text evidence="1">The sequence shown here is derived from an EMBL/GenBank/DDBJ whole genome shotgun (WGS) entry which is preliminary data.</text>
</comment>
<dbReference type="InterPro" id="IPR004211">
    <property type="entry name" value="Endonuclease_7"/>
</dbReference>
<dbReference type="InterPro" id="IPR044925">
    <property type="entry name" value="His-Me_finger_sf"/>
</dbReference>
<proteinExistence type="predicted"/>
<accession>A0A0F9BDD9</accession>
<organism evidence="1">
    <name type="scientific">marine sediment metagenome</name>
    <dbReference type="NCBI Taxonomy" id="412755"/>
    <lineage>
        <taxon>unclassified sequences</taxon>
        <taxon>metagenomes</taxon>
        <taxon>ecological metagenomes</taxon>
    </lineage>
</organism>
<dbReference type="AlphaFoldDB" id="A0A0F9BDD9"/>
<protein>
    <recommendedName>
        <fullName evidence="2">Recombination endonuclease VII</fullName>
    </recommendedName>
</protein>
<evidence type="ECO:0000313" key="1">
    <source>
        <dbReference type="EMBL" id="KKK82421.1"/>
    </source>
</evidence>
<name>A0A0F9BDD9_9ZZZZ</name>